<dbReference type="EMBL" id="JWZX01000403">
    <property type="protein sequence ID" value="KOO53050.1"/>
    <property type="molecule type" value="Genomic_DNA"/>
</dbReference>
<protein>
    <submittedName>
        <fullName evidence="3">Tpr domain containing protein</fullName>
    </submittedName>
</protein>
<dbReference type="PROSITE" id="PS50005">
    <property type="entry name" value="TPR"/>
    <property type="match status" value="1"/>
</dbReference>
<dbReference type="OrthoDB" id="1914839at2759"/>
<dbReference type="Pfam" id="PF13181">
    <property type="entry name" value="TPR_8"/>
    <property type="match status" value="1"/>
</dbReference>
<dbReference type="InterPro" id="IPR019734">
    <property type="entry name" value="TPR_rpt"/>
</dbReference>
<dbReference type="CDD" id="cd24142">
    <property type="entry name" value="ACL4-like"/>
    <property type="match status" value="1"/>
</dbReference>
<evidence type="ECO:0000256" key="1">
    <source>
        <dbReference type="PROSITE-ProRule" id="PRU00339"/>
    </source>
</evidence>
<evidence type="ECO:0000313" key="4">
    <source>
        <dbReference type="Proteomes" id="UP000037460"/>
    </source>
</evidence>
<dbReference type="Gene3D" id="1.25.40.10">
    <property type="entry name" value="Tetratricopeptide repeat domain"/>
    <property type="match status" value="1"/>
</dbReference>
<name>A0A0M0LPR1_9EUKA</name>
<evidence type="ECO:0000313" key="3">
    <source>
        <dbReference type="EMBL" id="KOO53050.1"/>
    </source>
</evidence>
<feature type="compositionally biased region" description="Basic residues" evidence="2">
    <location>
        <begin position="1"/>
        <end position="11"/>
    </location>
</feature>
<comment type="caution">
    <text evidence="3">The sequence shown here is derived from an EMBL/GenBank/DDBJ whole genome shotgun (WGS) entry which is preliminary data.</text>
</comment>
<dbReference type="SUPFAM" id="SSF48452">
    <property type="entry name" value="TPR-like"/>
    <property type="match status" value="1"/>
</dbReference>
<keyword evidence="1" id="KW-0802">TPR repeat</keyword>
<organism evidence="3 4">
    <name type="scientific">Chrysochromulina tobinii</name>
    <dbReference type="NCBI Taxonomy" id="1460289"/>
    <lineage>
        <taxon>Eukaryota</taxon>
        <taxon>Haptista</taxon>
        <taxon>Haptophyta</taxon>
        <taxon>Prymnesiophyceae</taxon>
        <taxon>Prymnesiales</taxon>
        <taxon>Chrysochromulinaceae</taxon>
        <taxon>Chrysochromulina</taxon>
    </lineage>
</organism>
<proteinExistence type="predicted"/>
<accession>A0A0M0LPR1</accession>
<sequence>MSSKKAAKARRRGEAAIAAAEAPQPISARNAVPSEEMLASLLAAAQAHVDTLDMEAAITVYLQILASSPQCLAAVDGLADAYMQVGDREQAMHALKRSIELQPDGGADRFMNLGQLSEGAGALAWLERGIAMLRKQREACSSSSSDSEPSDAWLRATHELATALCSVAEVFLTDACDEPEAEERCDAAASEAVELVRPLAHQTLLEPYVTLASVRLSQQRPVESRPLLLAALDIIANSDEDALPPFDVRLSCAKLLMEAGEPAQALAEATAACEFAQSDACPSDEREWIPQLLELCEEARAACEAEPCEED</sequence>
<keyword evidence="4" id="KW-1185">Reference proteome</keyword>
<dbReference type="AlphaFoldDB" id="A0A0M0LPR1"/>
<dbReference type="Proteomes" id="UP000037460">
    <property type="component" value="Unassembled WGS sequence"/>
</dbReference>
<feature type="repeat" description="TPR" evidence="1">
    <location>
        <begin position="72"/>
        <end position="105"/>
    </location>
</feature>
<dbReference type="InterPro" id="IPR011990">
    <property type="entry name" value="TPR-like_helical_dom_sf"/>
</dbReference>
<feature type="region of interest" description="Disordered" evidence="2">
    <location>
        <begin position="1"/>
        <end position="20"/>
    </location>
</feature>
<evidence type="ECO:0000256" key="2">
    <source>
        <dbReference type="SAM" id="MobiDB-lite"/>
    </source>
</evidence>
<gene>
    <name evidence="3" type="ORF">Ctob_015231</name>
</gene>
<reference evidence="4" key="1">
    <citation type="journal article" date="2015" name="PLoS Genet.">
        <title>Genome Sequence and Transcriptome Analyses of Chrysochromulina tobin: Metabolic Tools for Enhanced Algal Fitness in the Prominent Order Prymnesiales (Haptophyceae).</title>
        <authorList>
            <person name="Hovde B.T."/>
            <person name="Deodato C.R."/>
            <person name="Hunsperger H.M."/>
            <person name="Ryken S.A."/>
            <person name="Yost W."/>
            <person name="Jha R.K."/>
            <person name="Patterson J."/>
            <person name="Monnat R.J. Jr."/>
            <person name="Barlow S.B."/>
            <person name="Starkenburg S.R."/>
            <person name="Cattolico R.A."/>
        </authorList>
    </citation>
    <scope>NUCLEOTIDE SEQUENCE</scope>
    <source>
        <strain evidence="4">CCMP291</strain>
    </source>
</reference>